<keyword evidence="2" id="KW-0479">Metal-binding</keyword>
<reference evidence="7 8" key="1">
    <citation type="journal article" date="2012" name="Stand. Genomic Sci.">
        <title>Genome sequence of the ocean sediment bacterium Saccharomonospora marina type strain (XMU15(T)).</title>
        <authorList>
            <person name="Klenk H.P."/>
            <person name="Lu M."/>
            <person name="Lucas S."/>
            <person name="Lapidus A."/>
            <person name="Copeland A."/>
            <person name="Pitluck S."/>
            <person name="Goodwin L.A."/>
            <person name="Han C."/>
            <person name="Tapia R."/>
            <person name="Brambilla E.M."/>
            <person name="Potter G."/>
            <person name="Land M."/>
            <person name="Ivanova N."/>
            <person name="Rohde M."/>
            <person name="Goker M."/>
            <person name="Detter J.C."/>
            <person name="Li W.J."/>
            <person name="Kyrpides N.C."/>
            <person name="Woyke T."/>
        </authorList>
    </citation>
    <scope>NUCLEOTIDE SEQUENCE [LARGE SCALE GENOMIC DNA]</scope>
    <source>
        <strain evidence="7 8">XMU15</strain>
    </source>
</reference>
<sequence>MRFAELSSPQLAALRRGPRVPVSLLPIGAVRPHGPHAPLGTDQLVSQSMCERAAARLATDEHVRVLILPPLGYGVTRCATDGAVGIGQETLHSLIVDVCTALGEQGLPRVVLVDNHSAPEQLATLRRAVHTVALRSGQHIGHLDPARHPVARRLPERFRGGQCHAGRCETSLVLAERPELVDTARLRDAPDRDGSPAEATGAEGESTFDTLTTMLVEVIRELV</sequence>
<accession>H5X1Z4</accession>
<dbReference type="GO" id="GO:0009231">
    <property type="term" value="P:riboflavin biosynthetic process"/>
    <property type="evidence" value="ECO:0007669"/>
    <property type="project" value="TreeGrafter"/>
</dbReference>
<dbReference type="HOGENOM" id="CLU_055029_2_1_11"/>
<dbReference type="InterPro" id="IPR003785">
    <property type="entry name" value="Creatininase/forma_Hydrolase"/>
</dbReference>
<dbReference type="Proteomes" id="UP000004926">
    <property type="component" value="Chromosome"/>
</dbReference>
<feature type="region of interest" description="Disordered" evidence="6">
    <location>
        <begin position="183"/>
        <end position="206"/>
    </location>
</feature>
<keyword evidence="8" id="KW-1185">Reference proteome</keyword>
<evidence type="ECO:0000256" key="6">
    <source>
        <dbReference type="SAM" id="MobiDB-lite"/>
    </source>
</evidence>
<dbReference type="EMBL" id="CM001439">
    <property type="protein sequence ID" value="EHR52065.1"/>
    <property type="molecule type" value="Genomic_DNA"/>
</dbReference>
<evidence type="ECO:0000256" key="2">
    <source>
        <dbReference type="ARBA" id="ARBA00022723"/>
    </source>
</evidence>
<dbReference type="eggNOG" id="COG1402">
    <property type="taxonomic scope" value="Bacteria"/>
</dbReference>
<comment type="similarity">
    <text evidence="5">Belongs to the creatininase superfamily.</text>
</comment>
<dbReference type="GO" id="GO:0046872">
    <property type="term" value="F:metal ion binding"/>
    <property type="evidence" value="ECO:0007669"/>
    <property type="project" value="UniProtKB-KW"/>
</dbReference>
<keyword evidence="4" id="KW-0862">Zinc</keyword>
<dbReference type="Gene3D" id="3.40.50.10310">
    <property type="entry name" value="Creatininase"/>
    <property type="match status" value="1"/>
</dbReference>
<protein>
    <submittedName>
        <fullName evidence="7">Uncharacterized protein, putative amidase</fullName>
    </submittedName>
</protein>
<evidence type="ECO:0000256" key="5">
    <source>
        <dbReference type="ARBA" id="ARBA00024029"/>
    </source>
</evidence>
<dbReference type="RefSeq" id="WP_009155443.1">
    <property type="nucleotide sequence ID" value="NZ_CM001439.1"/>
</dbReference>
<dbReference type="GO" id="GO:0016811">
    <property type="term" value="F:hydrolase activity, acting on carbon-nitrogen (but not peptide) bonds, in linear amides"/>
    <property type="evidence" value="ECO:0007669"/>
    <property type="project" value="TreeGrafter"/>
</dbReference>
<feature type="compositionally biased region" description="Basic and acidic residues" evidence="6">
    <location>
        <begin position="183"/>
        <end position="195"/>
    </location>
</feature>
<name>H5X1Z4_9PSEU</name>
<gene>
    <name evidence="7" type="ORF">SacmaDRAFT_3862</name>
</gene>
<evidence type="ECO:0000313" key="8">
    <source>
        <dbReference type="Proteomes" id="UP000004926"/>
    </source>
</evidence>
<dbReference type="STRING" id="882083.SacmaDRAFT_3862"/>
<dbReference type="PANTHER" id="PTHR35005:SF1">
    <property type="entry name" value="2-AMINO-5-FORMYLAMINO-6-RIBOSYLAMINOPYRIMIDIN-4(3H)-ONE 5'-MONOPHOSPHATE DEFORMYLASE"/>
    <property type="match status" value="1"/>
</dbReference>
<dbReference type="SUPFAM" id="SSF102215">
    <property type="entry name" value="Creatininase"/>
    <property type="match status" value="1"/>
</dbReference>
<dbReference type="OrthoDB" id="9801445at2"/>
<evidence type="ECO:0000256" key="1">
    <source>
        <dbReference type="ARBA" id="ARBA00001947"/>
    </source>
</evidence>
<evidence type="ECO:0000256" key="3">
    <source>
        <dbReference type="ARBA" id="ARBA00022801"/>
    </source>
</evidence>
<comment type="cofactor">
    <cofactor evidence="1">
        <name>Zn(2+)</name>
        <dbReference type="ChEBI" id="CHEBI:29105"/>
    </cofactor>
</comment>
<dbReference type="Pfam" id="PF02633">
    <property type="entry name" value="Creatininase"/>
    <property type="match status" value="1"/>
</dbReference>
<dbReference type="InterPro" id="IPR024087">
    <property type="entry name" value="Creatininase-like_sf"/>
</dbReference>
<evidence type="ECO:0000313" key="7">
    <source>
        <dbReference type="EMBL" id="EHR52065.1"/>
    </source>
</evidence>
<dbReference type="AlphaFoldDB" id="H5X1Z4"/>
<proteinExistence type="inferred from homology"/>
<organism evidence="7 8">
    <name type="scientific">Saccharomonospora marina XMU15</name>
    <dbReference type="NCBI Taxonomy" id="882083"/>
    <lineage>
        <taxon>Bacteria</taxon>
        <taxon>Bacillati</taxon>
        <taxon>Actinomycetota</taxon>
        <taxon>Actinomycetes</taxon>
        <taxon>Pseudonocardiales</taxon>
        <taxon>Pseudonocardiaceae</taxon>
        <taxon>Saccharomonospora</taxon>
    </lineage>
</organism>
<dbReference type="PANTHER" id="PTHR35005">
    <property type="entry name" value="3-DEHYDRO-SCYLLO-INOSOSE HYDROLASE"/>
    <property type="match status" value="1"/>
</dbReference>
<keyword evidence="3" id="KW-0378">Hydrolase</keyword>
<evidence type="ECO:0000256" key="4">
    <source>
        <dbReference type="ARBA" id="ARBA00022833"/>
    </source>
</evidence>